<dbReference type="Proteomes" id="UP000437748">
    <property type="component" value="Unassembled WGS sequence"/>
</dbReference>
<feature type="transmembrane region" description="Helical" evidence="1">
    <location>
        <begin position="92"/>
        <end position="117"/>
    </location>
</feature>
<keyword evidence="1" id="KW-0472">Membrane</keyword>
<evidence type="ECO:0000256" key="1">
    <source>
        <dbReference type="SAM" id="Phobius"/>
    </source>
</evidence>
<keyword evidence="4" id="KW-1185">Reference proteome</keyword>
<accession>A0A6N6VSP4</accession>
<evidence type="ECO:0000313" key="3">
    <source>
        <dbReference type="EMBL" id="KAB8039000.1"/>
    </source>
</evidence>
<keyword evidence="1" id="KW-1133">Transmembrane helix</keyword>
<proteinExistence type="predicted"/>
<feature type="transmembrane region" description="Helical" evidence="1">
    <location>
        <begin position="208"/>
        <end position="230"/>
    </location>
</feature>
<dbReference type="InterPro" id="IPR004477">
    <property type="entry name" value="ComEC_N"/>
</dbReference>
<feature type="transmembrane region" description="Helical" evidence="1">
    <location>
        <begin position="137"/>
        <end position="158"/>
    </location>
</feature>
<dbReference type="AlphaFoldDB" id="A0A6N6VSP4"/>
<comment type="caution">
    <text evidence="3">The sequence shown here is derived from an EMBL/GenBank/DDBJ whole genome shotgun (WGS) entry which is preliminary data.</text>
</comment>
<feature type="transmembrane region" description="Helical" evidence="1">
    <location>
        <begin position="302"/>
        <end position="323"/>
    </location>
</feature>
<organism evidence="3 4">
    <name type="scientific">Silvanigrella paludirubra</name>
    <dbReference type="NCBI Taxonomy" id="2499159"/>
    <lineage>
        <taxon>Bacteria</taxon>
        <taxon>Pseudomonadati</taxon>
        <taxon>Bdellovibrionota</taxon>
        <taxon>Oligoflexia</taxon>
        <taxon>Silvanigrellales</taxon>
        <taxon>Silvanigrellaceae</taxon>
        <taxon>Silvanigrella</taxon>
    </lineage>
</organism>
<dbReference type="EMBL" id="WFLM01000003">
    <property type="protein sequence ID" value="KAB8039000.1"/>
    <property type="molecule type" value="Genomic_DNA"/>
</dbReference>
<feature type="transmembrane region" description="Helical" evidence="1">
    <location>
        <begin position="273"/>
        <end position="295"/>
    </location>
</feature>
<name>A0A6N6VSP4_9BACT</name>
<sequence>MSHLNYFLYKNIFFSIILYTVLIILLNDFPEEIKNNGIFKQFFDYSNWVEQKAKITSAQMQESNLALNFLGNLRKLTFSEAKAFQNSGLIHLLAISGGQVVPLANGISKIFSYILFYVLYKYINPNKLMNFINNFKIYLSLFISLIICSLFGWTGALVRVSALSYFQSIKFIQSQYLIFFKLFPFITSKIFHKIFVLFLISFSFGNVFINFSFLLSAIGAIILEISSYITNFLISNLKIFKAICNTILTSFFTGIILYPFTNIDLINSCSANILALPIVCFLITPLSLLAIFIPIHFVFYPYIIYLLDFSLYILKKIAFTFSIDNSKKNPFDKNNPIFTLEGLIYLNTILIILWIFSDFLKERKLFKARNKFLALK</sequence>
<keyword evidence="1" id="KW-0812">Transmembrane</keyword>
<protein>
    <recommendedName>
        <fullName evidence="2">ComEC/Rec2-related protein domain-containing protein</fullName>
    </recommendedName>
</protein>
<feature type="transmembrane region" description="Helical" evidence="1">
    <location>
        <begin position="6"/>
        <end position="26"/>
    </location>
</feature>
<feature type="transmembrane region" description="Helical" evidence="1">
    <location>
        <begin position="242"/>
        <end position="261"/>
    </location>
</feature>
<dbReference type="RefSeq" id="WP_153420398.1">
    <property type="nucleotide sequence ID" value="NZ_WFLM01000003.1"/>
</dbReference>
<evidence type="ECO:0000259" key="2">
    <source>
        <dbReference type="Pfam" id="PF03772"/>
    </source>
</evidence>
<feature type="domain" description="ComEC/Rec2-related protein" evidence="2">
    <location>
        <begin position="70"/>
        <end position="322"/>
    </location>
</feature>
<reference evidence="3 4" key="1">
    <citation type="submission" date="2019-10" db="EMBL/GenBank/DDBJ databases">
        <title>New species of Slilvanegrellaceae.</title>
        <authorList>
            <person name="Pitt A."/>
            <person name="Hahn M.W."/>
        </authorList>
    </citation>
    <scope>NUCLEOTIDE SEQUENCE [LARGE SCALE GENOMIC DNA]</scope>
    <source>
        <strain evidence="3 4">SP-Ram-0.45-NSY-1</strain>
    </source>
</reference>
<evidence type="ECO:0000313" key="4">
    <source>
        <dbReference type="Proteomes" id="UP000437748"/>
    </source>
</evidence>
<dbReference type="OrthoDB" id="5293179at2"/>
<feature type="transmembrane region" description="Helical" evidence="1">
    <location>
        <begin position="178"/>
        <end position="202"/>
    </location>
</feature>
<feature type="transmembrane region" description="Helical" evidence="1">
    <location>
        <begin position="343"/>
        <end position="360"/>
    </location>
</feature>
<gene>
    <name evidence="3" type="ORF">GCL60_09075</name>
</gene>
<dbReference type="Pfam" id="PF03772">
    <property type="entry name" value="Competence"/>
    <property type="match status" value="1"/>
</dbReference>